<evidence type="ECO:0000313" key="3">
    <source>
        <dbReference type="Proteomes" id="UP000194218"/>
    </source>
</evidence>
<dbReference type="Pfam" id="PF07332">
    <property type="entry name" value="Phage_holin_3_6"/>
    <property type="match status" value="1"/>
</dbReference>
<dbReference type="KEGG" id="smao:CAG99_02890"/>
<dbReference type="InterPro" id="IPR009937">
    <property type="entry name" value="Phage_holin_3_6"/>
</dbReference>
<dbReference type="RefSeq" id="WP_086157446.1">
    <property type="nucleotide sequence ID" value="NZ_CP021121.1"/>
</dbReference>
<sequence>MAKTDQESVRSLGEESTGALISRTSQQFSRLMREEMRLAQAELAEKGRGYRKGGGLYAGAGLVAVVAFQALVATVIAALALALPVWASALIVTCVLAAGAALLAAMARREFRRSAPPRPEAAIDSVKADMAEIRERAHP</sequence>
<protein>
    <recommendedName>
        <fullName evidence="4">Holin-X, holin superfamily III</fullName>
    </recommendedName>
</protein>
<evidence type="ECO:0000313" key="2">
    <source>
        <dbReference type="EMBL" id="ARQ67923.1"/>
    </source>
</evidence>
<keyword evidence="3" id="KW-1185">Reference proteome</keyword>
<keyword evidence="1" id="KW-0472">Membrane</keyword>
<evidence type="ECO:0000256" key="1">
    <source>
        <dbReference type="SAM" id="Phobius"/>
    </source>
</evidence>
<reference evidence="2 3" key="1">
    <citation type="submission" date="2017-05" db="EMBL/GenBank/DDBJ databases">
        <title>Complete genome sequence of Streptomyces sp. SCSIO 03032 revealed the diverse biosynthetic pathways for its bioactive secondary metabolites.</title>
        <authorList>
            <person name="Ma L."/>
            <person name="Zhu Y."/>
            <person name="Zhang W."/>
            <person name="Zhang G."/>
            <person name="Tian X."/>
            <person name="Zhang S."/>
            <person name="Zhang C."/>
        </authorList>
    </citation>
    <scope>NUCLEOTIDE SEQUENCE [LARGE SCALE GENOMIC DNA]</scope>
    <source>
        <strain evidence="2 3">SCSIO 03032</strain>
    </source>
</reference>
<keyword evidence="1" id="KW-0812">Transmembrane</keyword>
<accession>A0A1W7CSY5</accession>
<dbReference type="AlphaFoldDB" id="A0A1W7CSY5"/>
<proteinExistence type="predicted"/>
<dbReference type="EMBL" id="CP021121">
    <property type="protein sequence ID" value="ARQ67923.1"/>
    <property type="molecule type" value="Genomic_DNA"/>
</dbReference>
<gene>
    <name evidence="2" type="ORF">CAG99_02890</name>
</gene>
<name>A0A1W7CSY5_9ACTN</name>
<feature type="transmembrane region" description="Helical" evidence="1">
    <location>
        <begin position="85"/>
        <end position="105"/>
    </location>
</feature>
<dbReference type="OrthoDB" id="3403110at2"/>
<organism evidence="2 3">
    <name type="scientific">Streptomyces marincola</name>
    <dbReference type="NCBI Taxonomy" id="2878388"/>
    <lineage>
        <taxon>Bacteria</taxon>
        <taxon>Bacillati</taxon>
        <taxon>Actinomycetota</taxon>
        <taxon>Actinomycetes</taxon>
        <taxon>Kitasatosporales</taxon>
        <taxon>Streptomycetaceae</taxon>
        <taxon>Streptomyces</taxon>
    </lineage>
</organism>
<dbReference type="Proteomes" id="UP000194218">
    <property type="component" value="Chromosome"/>
</dbReference>
<feature type="transmembrane region" description="Helical" evidence="1">
    <location>
        <begin position="56"/>
        <end position="79"/>
    </location>
</feature>
<evidence type="ECO:0008006" key="4">
    <source>
        <dbReference type="Google" id="ProtNLM"/>
    </source>
</evidence>
<keyword evidence="1" id="KW-1133">Transmembrane helix</keyword>